<dbReference type="Proteomes" id="UP001186944">
    <property type="component" value="Unassembled WGS sequence"/>
</dbReference>
<keyword evidence="1" id="KW-0479">Metal-binding</keyword>
<dbReference type="PANTHER" id="PTHR25462:SF296">
    <property type="entry name" value="MEIOTIC P26, ISOFORM F"/>
    <property type="match status" value="1"/>
</dbReference>
<comment type="caution">
    <text evidence="6">The sequence shown here is derived from an EMBL/GenBank/DDBJ whole genome shotgun (WGS) entry which is preliminary data.</text>
</comment>
<evidence type="ECO:0000256" key="4">
    <source>
        <dbReference type="PROSITE-ProRule" id="PRU00175"/>
    </source>
</evidence>
<proteinExistence type="predicted"/>
<dbReference type="GO" id="GO:0061630">
    <property type="term" value="F:ubiquitin protein ligase activity"/>
    <property type="evidence" value="ECO:0007669"/>
    <property type="project" value="TreeGrafter"/>
</dbReference>
<evidence type="ECO:0000256" key="2">
    <source>
        <dbReference type="ARBA" id="ARBA00022771"/>
    </source>
</evidence>
<organism evidence="6 7">
    <name type="scientific">Pinctada imbricata</name>
    <name type="common">Atlantic pearl-oyster</name>
    <name type="synonym">Pinctada martensii</name>
    <dbReference type="NCBI Taxonomy" id="66713"/>
    <lineage>
        <taxon>Eukaryota</taxon>
        <taxon>Metazoa</taxon>
        <taxon>Spiralia</taxon>
        <taxon>Lophotrochozoa</taxon>
        <taxon>Mollusca</taxon>
        <taxon>Bivalvia</taxon>
        <taxon>Autobranchia</taxon>
        <taxon>Pteriomorphia</taxon>
        <taxon>Pterioida</taxon>
        <taxon>Pterioidea</taxon>
        <taxon>Pteriidae</taxon>
        <taxon>Pinctada</taxon>
    </lineage>
</organism>
<dbReference type="PANTHER" id="PTHR25462">
    <property type="entry name" value="BONUS, ISOFORM C-RELATED"/>
    <property type="match status" value="1"/>
</dbReference>
<evidence type="ECO:0000256" key="3">
    <source>
        <dbReference type="ARBA" id="ARBA00022833"/>
    </source>
</evidence>
<dbReference type="InterPro" id="IPR027370">
    <property type="entry name" value="Znf-RING_euk"/>
</dbReference>
<dbReference type="AlphaFoldDB" id="A0AA88YRE4"/>
<evidence type="ECO:0000313" key="6">
    <source>
        <dbReference type="EMBL" id="KAK3102936.1"/>
    </source>
</evidence>
<name>A0AA88YRE4_PINIB</name>
<dbReference type="SMART" id="SM00184">
    <property type="entry name" value="RING"/>
    <property type="match status" value="1"/>
</dbReference>
<dbReference type="EMBL" id="VSWD01000005">
    <property type="protein sequence ID" value="KAK3102936.1"/>
    <property type="molecule type" value="Genomic_DNA"/>
</dbReference>
<dbReference type="PROSITE" id="PS50089">
    <property type="entry name" value="ZF_RING_2"/>
    <property type="match status" value="1"/>
</dbReference>
<reference evidence="6" key="1">
    <citation type="submission" date="2019-08" db="EMBL/GenBank/DDBJ databases">
        <title>The improved chromosome-level genome for the pearl oyster Pinctada fucata martensii using PacBio sequencing and Hi-C.</title>
        <authorList>
            <person name="Zheng Z."/>
        </authorList>
    </citation>
    <scope>NUCLEOTIDE SEQUENCE</scope>
    <source>
        <strain evidence="6">ZZ-2019</strain>
        <tissue evidence="6">Adductor muscle</tissue>
    </source>
</reference>
<dbReference type="Gene3D" id="3.30.40.10">
    <property type="entry name" value="Zinc/RING finger domain, C3HC4 (zinc finger)"/>
    <property type="match status" value="1"/>
</dbReference>
<feature type="domain" description="RING-type" evidence="5">
    <location>
        <begin position="21"/>
        <end position="75"/>
    </location>
</feature>
<accession>A0AA88YRE4</accession>
<gene>
    <name evidence="6" type="ORF">FSP39_015095</name>
</gene>
<dbReference type="InterPro" id="IPR017907">
    <property type="entry name" value="Znf_RING_CS"/>
</dbReference>
<keyword evidence="2 4" id="KW-0863">Zinc-finger</keyword>
<dbReference type="Pfam" id="PF13445">
    <property type="entry name" value="zf-RING_UBOX"/>
    <property type="match status" value="1"/>
</dbReference>
<dbReference type="SUPFAM" id="SSF57850">
    <property type="entry name" value="RING/U-box"/>
    <property type="match status" value="1"/>
</dbReference>
<dbReference type="InterPro" id="IPR001841">
    <property type="entry name" value="Znf_RING"/>
</dbReference>
<dbReference type="InterPro" id="IPR047153">
    <property type="entry name" value="TRIM45/56/19-like"/>
</dbReference>
<evidence type="ECO:0000313" key="7">
    <source>
        <dbReference type="Proteomes" id="UP001186944"/>
    </source>
</evidence>
<evidence type="ECO:0000256" key="1">
    <source>
        <dbReference type="ARBA" id="ARBA00022723"/>
    </source>
</evidence>
<dbReference type="GO" id="GO:0008270">
    <property type="term" value="F:zinc ion binding"/>
    <property type="evidence" value="ECO:0007669"/>
    <property type="project" value="UniProtKB-KW"/>
</dbReference>
<dbReference type="PROSITE" id="PS00518">
    <property type="entry name" value="ZF_RING_1"/>
    <property type="match status" value="1"/>
</dbReference>
<protein>
    <recommendedName>
        <fullName evidence="5">RING-type domain-containing protein</fullName>
    </recommendedName>
</protein>
<evidence type="ECO:0000259" key="5">
    <source>
        <dbReference type="PROSITE" id="PS50089"/>
    </source>
</evidence>
<sequence length="227" mass="25877">MTNELEIEDTVGTELVNLLKCNICWEFFTEPTILPCGHTFCYTCLQEIGRHTIKNAKALLHNPKIVINIYCPNCRWAVPYKDVQLKKNGVRFNFALNSVKDHIKEIKVDASTNTETTSLEDAKLQEIESSLESVFLALRHKGSVLNDAREAIEEVRNDASLYYNEQDFVEEKLGNCTLHPSPQQAQFTTPRAAISQSAWAKWQKFCDDKQGALNFKPRSTSSFKEKT</sequence>
<dbReference type="InterPro" id="IPR013083">
    <property type="entry name" value="Znf_RING/FYVE/PHD"/>
</dbReference>
<keyword evidence="7" id="KW-1185">Reference proteome</keyword>
<keyword evidence="3" id="KW-0862">Zinc</keyword>